<sequence>MLIERGDNAISQKIRRMSGEDSWADLLFRSKRLVSLKVRAEEIDFERVEVFIADINKKTRGAFAEFTVEHMIYVLYEDFLVQIRENLNEEKVDEETVTMKDTVNGLLRMRNVYFPRKKGETAIRKRWALMEIRLKRETAQRGRVFLYDANTVFPEFEMSLEELLSILFCDFVSQLRRGNQKDLVRTLIDKFSFHDFE</sequence>
<name>A0ABW5PH55_9BACL</name>
<protein>
    <submittedName>
        <fullName evidence="1">Uncharacterized protein</fullName>
    </submittedName>
</protein>
<dbReference type="Proteomes" id="UP001597541">
    <property type="component" value="Unassembled WGS sequence"/>
</dbReference>
<accession>A0ABW5PH55</accession>
<comment type="caution">
    <text evidence="1">The sequence shown here is derived from an EMBL/GenBank/DDBJ whole genome shotgun (WGS) entry which is preliminary data.</text>
</comment>
<dbReference type="RefSeq" id="WP_377605738.1">
    <property type="nucleotide sequence ID" value="NZ_JBHUME010000013.1"/>
</dbReference>
<organism evidence="1 2">
    <name type="scientific">Paenibacillus gansuensis</name>
    <dbReference type="NCBI Taxonomy" id="306542"/>
    <lineage>
        <taxon>Bacteria</taxon>
        <taxon>Bacillati</taxon>
        <taxon>Bacillota</taxon>
        <taxon>Bacilli</taxon>
        <taxon>Bacillales</taxon>
        <taxon>Paenibacillaceae</taxon>
        <taxon>Paenibacillus</taxon>
    </lineage>
</organism>
<reference evidence="2" key="1">
    <citation type="journal article" date="2019" name="Int. J. Syst. Evol. Microbiol.">
        <title>The Global Catalogue of Microorganisms (GCM) 10K type strain sequencing project: providing services to taxonomists for standard genome sequencing and annotation.</title>
        <authorList>
            <consortium name="The Broad Institute Genomics Platform"/>
            <consortium name="The Broad Institute Genome Sequencing Center for Infectious Disease"/>
            <person name="Wu L."/>
            <person name="Ma J."/>
        </authorList>
    </citation>
    <scope>NUCLEOTIDE SEQUENCE [LARGE SCALE GENOMIC DNA]</scope>
    <source>
        <strain evidence="2">KCTC 3950</strain>
    </source>
</reference>
<proteinExistence type="predicted"/>
<dbReference type="EMBL" id="JBHUME010000013">
    <property type="protein sequence ID" value="MFD2614655.1"/>
    <property type="molecule type" value="Genomic_DNA"/>
</dbReference>
<evidence type="ECO:0000313" key="2">
    <source>
        <dbReference type="Proteomes" id="UP001597541"/>
    </source>
</evidence>
<gene>
    <name evidence="1" type="ORF">ACFSUF_19775</name>
</gene>
<evidence type="ECO:0000313" key="1">
    <source>
        <dbReference type="EMBL" id="MFD2614655.1"/>
    </source>
</evidence>
<keyword evidence="2" id="KW-1185">Reference proteome</keyword>